<organism evidence="2 3">
    <name type="scientific">Dorea formicigenerans ATCC 27755</name>
    <dbReference type="NCBI Taxonomy" id="411461"/>
    <lineage>
        <taxon>Bacteria</taxon>
        <taxon>Bacillati</taxon>
        <taxon>Bacillota</taxon>
        <taxon>Clostridia</taxon>
        <taxon>Lachnospirales</taxon>
        <taxon>Lachnospiraceae</taxon>
        <taxon>Dorea</taxon>
    </lineage>
</organism>
<feature type="transmembrane region" description="Helical" evidence="1">
    <location>
        <begin position="12"/>
        <end position="31"/>
    </location>
</feature>
<comment type="caution">
    <text evidence="2">The sequence shown here is derived from an EMBL/GenBank/DDBJ whole genome shotgun (WGS) entry which is preliminary data.</text>
</comment>
<dbReference type="AlphaFoldDB" id="B0G2N0"/>
<dbReference type="Proteomes" id="UP000005359">
    <property type="component" value="Unassembled WGS sequence"/>
</dbReference>
<name>B0G2N0_9FIRM</name>
<gene>
    <name evidence="2" type="ORF">DORFOR_00494</name>
</gene>
<keyword evidence="1" id="KW-1133">Transmembrane helix</keyword>
<dbReference type="PaxDb" id="411461-DORFOR_00494"/>
<proteinExistence type="predicted"/>
<keyword evidence="1" id="KW-0472">Membrane</keyword>
<evidence type="ECO:0000313" key="3">
    <source>
        <dbReference type="Proteomes" id="UP000005359"/>
    </source>
</evidence>
<evidence type="ECO:0000313" key="2">
    <source>
        <dbReference type="EMBL" id="EDR48159.1"/>
    </source>
</evidence>
<reference evidence="2 3" key="2">
    <citation type="submission" date="2007-10" db="EMBL/GenBank/DDBJ databases">
        <authorList>
            <person name="Fulton L."/>
            <person name="Clifton S."/>
            <person name="Fulton B."/>
            <person name="Xu J."/>
            <person name="Minx P."/>
            <person name="Pepin K.H."/>
            <person name="Johnson M."/>
            <person name="Thiruvilangam P."/>
            <person name="Bhonagiri V."/>
            <person name="Nash W.E."/>
            <person name="Wang C."/>
            <person name="Mardis E.R."/>
            <person name="Wilson R.K."/>
        </authorList>
    </citation>
    <scope>NUCLEOTIDE SEQUENCE [LARGE SCALE GENOMIC DNA]</scope>
    <source>
        <strain evidence="2 3">ATCC 27755</strain>
    </source>
</reference>
<dbReference type="STRING" id="411461.DORFOR_00494"/>
<reference evidence="2 3" key="1">
    <citation type="submission" date="2007-10" db="EMBL/GenBank/DDBJ databases">
        <title>Draft genome sequence of Dorea formicigenerans(ATCC 27755).</title>
        <authorList>
            <person name="Sudarsanam P."/>
            <person name="Ley R."/>
            <person name="Guruge J."/>
            <person name="Turnbaugh P.J."/>
            <person name="Mahowald M."/>
            <person name="Liep D."/>
            <person name="Gordon J."/>
        </authorList>
    </citation>
    <scope>NUCLEOTIDE SEQUENCE [LARGE SCALE GENOMIC DNA]</scope>
    <source>
        <strain evidence="2 3">ATCC 27755</strain>
    </source>
</reference>
<protein>
    <submittedName>
        <fullName evidence="2">Uncharacterized protein</fullName>
    </submittedName>
</protein>
<keyword evidence="1" id="KW-0812">Transmembrane</keyword>
<dbReference type="EMBL" id="AAXA02000008">
    <property type="protein sequence ID" value="EDR48159.1"/>
    <property type="molecule type" value="Genomic_DNA"/>
</dbReference>
<evidence type="ECO:0000256" key="1">
    <source>
        <dbReference type="SAM" id="Phobius"/>
    </source>
</evidence>
<sequence>MLHPEQDPPVYYSIVILTILYYLRVADLMGITSPYPRENIIAGNYILADTQAFLSKRHRQQNKEILIRHSPGMGECFFVFKYSINRKNKKIFIRGL</sequence>
<accession>B0G2N0</accession>
<dbReference type="eggNOG" id="ENOG5033XE8">
    <property type="taxonomic scope" value="Bacteria"/>
</dbReference>